<feature type="transmembrane region" description="Helical" evidence="9">
    <location>
        <begin position="6"/>
        <end position="31"/>
    </location>
</feature>
<keyword evidence="3" id="KW-0597">Phosphoprotein</keyword>
<dbReference type="PROSITE" id="PS50109">
    <property type="entry name" value="HIS_KIN"/>
    <property type="match status" value="1"/>
</dbReference>
<keyword evidence="7" id="KW-0067">ATP-binding</keyword>
<evidence type="ECO:0000256" key="5">
    <source>
        <dbReference type="ARBA" id="ARBA00022741"/>
    </source>
</evidence>
<dbReference type="Proteomes" id="UP001164705">
    <property type="component" value="Chromosome"/>
</dbReference>
<sequence length="264" mass="30012">MEEKTYITIISIVGISVSLLIIMAVTLITFFHHTKKKIVEKEQEKASLKIKHQQKILQTAIAIQERERKRIAQDLHDAISSKLNIVSLTTNVLLIDKTINDKQKTALEQILNITTGTLESARKIAHDLLPPILNEFGLKAALQELFEDCTKYTKIAIEDNVEALTRLSKNDQLHVFRIVQELINNSVRHGKANELMVYIEQHDTGFVLHYQDNGQGFTVKDVMEKSGIGLQNIKSRVKILNGTLKIESTPNNGSQFIIRCNYER</sequence>
<dbReference type="InterPro" id="IPR005467">
    <property type="entry name" value="His_kinase_dom"/>
</dbReference>
<keyword evidence="9" id="KW-0472">Membrane</keyword>
<evidence type="ECO:0000256" key="2">
    <source>
        <dbReference type="ARBA" id="ARBA00012438"/>
    </source>
</evidence>
<dbReference type="Gene3D" id="1.20.5.1930">
    <property type="match status" value="1"/>
</dbReference>
<dbReference type="PANTHER" id="PTHR24421">
    <property type="entry name" value="NITRATE/NITRITE SENSOR PROTEIN NARX-RELATED"/>
    <property type="match status" value="1"/>
</dbReference>
<dbReference type="Gene3D" id="3.30.565.10">
    <property type="entry name" value="Histidine kinase-like ATPase, C-terminal domain"/>
    <property type="match status" value="1"/>
</dbReference>
<gene>
    <name evidence="11" type="ORF">N7U66_14460</name>
</gene>
<dbReference type="EC" id="2.7.13.3" evidence="2"/>
<keyword evidence="5" id="KW-0547">Nucleotide-binding</keyword>
<protein>
    <recommendedName>
        <fullName evidence="2">histidine kinase</fullName>
        <ecNumber evidence="2">2.7.13.3</ecNumber>
    </recommendedName>
</protein>
<keyword evidence="12" id="KW-1185">Reference proteome</keyword>
<evidence type="ECO:0000256" key="8">
    <source>
        <dbReference type="ARBA" id="ARBA00023012"/>
    </source>
</evidence>
<dbReference type="CDD" id="cd16917">
    <property type="entry name" value="HATPase_UhpB-NarQ-NarX-like"/>
    <property type="match status" value="1"/>
</dbReference>
<dbReference type="InterPro" id="IPR011712">
    <property type="entry name" value="Sig_transdc_His_kin_sub3_dim/P"/>
</dbReference>
<dbReference type="GO" id="GO:0005524">
    <property type="term" value="F:ATP binding"/>
    <property type="evidence" value="ECO:0007669"/>
    <property type="project" value="UniProtKB-KW"/>
</dbReference>
<evidence type="ECO:0000313" key="12">
    <source>
        <dbReference type="Proteomes" id="UP001164705"/>
    </source>
</evidence>
<dbReference type="InterPro" id="IPR003594">
    <property type="entry name" value="HATPase_dom"/>
</dbReference>
<evidence type="ECO:0000256" key="4">
    <source>
        <dbReference type="ARBA" id="ARBA00022679"/>
    </source>
</evidence>
<dbReference type="GO" id="GO:0046983">
    <property type="term" value="F:protein dimerization activity"/>
    <property type="evidence" value="ECO:0007669"/>
    <property type="project" value="InterPro"/>
</dbReference>
<evidence type="ECO:0000256" key="9">
    <source>
        <dbReference type="SAM" id="Phobius"/>
    </source>
</evidence>
<evidence type="ECO:0000256" key="6">
    <source>
        <dbReference type="ARBA" id="ARBA00022777"/>
    </source>
</evidence>
<dbReference type="InterPro" id="IPR050482">
    <property type="entry name" value="Sensor_HK_TwoCompSys"/>
</dbReference>
<reference evidence="11" key="1">
    <citation type="submission" date="2022-11" db="EMBL/GenBank/DDBJ databases">
        <title>Lacinutrix neustonica HL-RS19T sp. nov., isolated from the surface microlayer sample of brackish Lake Shihwa.</title>
        <authorList>
            <person name="Choi J.Y."/>
            <person name="Hwang C.Y."/>
        </authorList>
    </citation>
    <scope>NUCLEOTIDE SEQUENCE</scope>
    <source>
        <strain evidence="11">HL-RS19</strain>
    </source>
</reference>
<dbReference type="KEGG" id="lnu:N7U66_14460"/>
<proteinExistence type="predicted"/>
<keyword evidence="4" id="KW-0808">Transferase</keyword>
<comment type="catalytic activity">
    <reaction evidence="1">
        <text>ATP + protein L-histidine = ADP + protein N-phospho-L-histidine.</text>
        <dbReference type="EC" id="2.7.13.3"/>
    </reaction>
</comment>
<feature type="domain" description="Histidine kinase" evidence="10">
    <location>
        <begin position="74"/>
        <end position="264"/>
    </location>
</feature>
<keyword evidence="6 11" id="KW-0418">Kinase</keyword>
<organism evidence="11 12">
    <name type="scientific">Lacinutrix neustonica</name>
    <dbReference type="NCBI Taxonomy" id="2980107"/>
    <lineage>
        <taxon>Bacteria</taxon>
        <taxon>Pseudomonadati</taxon>
        <taxon>Bacteroidota</taxon>
        <taxon>Flavobacteriia</taxon>
        <taxon>Flavobacteriales</taxon>
        <taxon>Flavobacteriaceae</taxon>
        <taxon>Lacinutrix</taxon>
    </lineage>
</organism>
<evidence type="ECO:0000259" key="10">
    <source>
        <dbReference type="PROSITE" id="PS50109"/>
    </source>
</evidence>
<dbReference type="SMART" id="SM00387">
    <property type="entry name" value="HATPase_c"/>
    <property type="match status" value="1"/>
</dbReference>
<keyword evidence="8" id="KW-0902">Two-component regulatory system</keyword>
<evidence type="ECO:0000256" key="7">
    <source>
        <dbReference type="ARBA" id="ARBA00022840"/>
    </source>
</evidence>
<accession>A0A9E8MW02</accession>
<name>A0A9E8MW02_9FLAO</name>
<evidence type="ECO:0000313" key="11">
    <source>
        <dbReference type="EMBL" id="WAC01289.1"/>
    </source>
</evidence>
<dbReference type="RefSeq" id="WP_267675903.1">
    <property type="nucleotide sequence ID" value="NZ_CP113088.1"/>
</dbReference>
<dbReference type="Pfam" id="PF02518">
    <property type="entry name" value="HATPase_c"/>
    <property type="match status" value="1"/>
</dbReference>
<evidence type="ECO:0000256" key="1">
    <source>
        <dbReference type="ARBA" id="ARBA00000085"/>
    </source>
</evidence>
<dbReference type="EMBL" id="CP113088">
    <property type="protein sequence ID" value="WAC01289.1"/>
    <property type="molecule type" value="Genomic_DNA"/>
</dbReference>
<dbReference type="InterPro" id="IPR036890">
    <property type="entry name" value="HATPase_C_sf"/>
</dbReference>
<dbReference type="GO" id="GO:0016020">
    <property type="term" value="C:membrane"/>
    <property type="evidence" value="ECO:0007669"/>
    <property type="project" value="InterPro"/>
</dbReference>
<keyword evidence="9" id="KW-0812">Transmembrane</keyword>
<dbReference type="SUPFAM" id="SSF55874">
    <property type="entry name" value="ATPase domain of HSP90 chaperone/DNA topoisomerase II/histidine kinase"/>
    <property type="match status" value="1"/>
</dbReference>
<dbReference type="PANTHER" id="PTHR24421:SF10">
    <property type="entry name" value="NITRATE_NITRITE SENSOR PROTEIN NARQ"/>
    <property type="match status" value="1"/>
</dbReference>
<dbReference type="Pfam" id="PF07730">
    <property type="entry name" value="HisKA_3"/>
    <property type="match status" value="1"/>
</dbReference>
<dbReference type="AlphaFoldDB" id="A0A9E8MW02"/>
<keyword evidence="9" id="KW-1133">Transmembrane helix</keyword>
<evidence type="ECO:0000256" key="3">
    <source>
        <dbReference type="ARBA" id="ARBA00022553"/>
    </source>
</evidence>
<dbReference type="GO" id="GO:0000155">
    <property type="term" value="F:phosphorelay sensor kinase activity"/>
    <property type="evidence" value="ECO:0007669"/>
    <property type="project" value="InterPro"/>
</dbReference>